<evidence type="ECO:0000256" key="1">
    <source>
        <dbReference type="ARBA" id="ARBA00022603"/>
    </source>
</evidence>
<dbReference type="STRING" id="312017.Q240Z2"/>
<keyword evidence="2 5" id="KW-0808">Transferase</keyword>
<dbReference type="AlphaFoldDB" id="Q240Z2"/>
<feature type="active site" description="Nucleophile" evidence="5">
    <location>
        <position position="400"/>
    </location>
</feature>
<dbReference type="Pfam" id="PF01189">
    <property type="entry name" value="Methyltr_RsmB-F"/>
    <property type="match status" value="2"/>
</dbReference>
<dbReference type="GO" id="GO:0070475">
    <property type="term" value="P:rRNA base methylation"/>
    <property type="evidence" value="ECO:0007669"/>
    <property type="project" value="TreeGrafter"/>
</dbReference>
<dbReference type="InterPro" id="IPR023267">
    <property type="entry name" value="RCMT"/>
</dbReference>
<dbReference type="GO" id="GO:0008173">
    <property type="term" value="F:RNA methyltransferase activity"/>
    <property type="evidence" value="ECO:0007669"/>
    <property type="project" value="InterPro"/>
</dbReference>
<keyword evidence="9" id="KW-1185">Reference proteome</keyword>
<evidence type="ECO:0000259" key="7">
    <source>
        <dbReference type="PROSITE" id="PS51686"/>
    </source>
</evidence>
<gene>
    <name evidence="8" type="ORF">TTHERM_00622920</name>
</gene>
<sequence>MNKYISYSKVLKQIAVDKGNFKTVLFREFKGDSKLKEAYGILIKAVKNYDKIVEIGSLINQKEKKNIIGNMQLFCVLVIEQFYSKKKKIEGGGQLKKIITENKDFIASQLNIDQNADNNSNLIKQDVHVRWISKDSTQNKQTKEKQVSKKKSSEDKMQIEDIRLQNQMIQKAQPDDIIENLYTINYNDYQAVISKDSSVLDSTDIVIQSKSSAMPVYLLFKNIIDSQSNESLSEASRPSKSFDIIDCCSAPGNKTMQAAEYIKGRGKVFAFEKNQQRFELLKERVQKYGFEQVISCLNEDFLSVDVTQYPNVEYFVADPSCSGTGMLNHIYFDEDQIQLEEENLQNQQTKKSFMERTQQIFESYDNKMKQRIVGLGQFQLKILNKLATFPSIKAFSYSTCSIHQQENEDVVFKFLQENKSFQLVEACPQWKTRGFKTKNLPDGNKCIRFNPFEDKSDGFFVALFQKK</sequence>
<dbReference type="GO" id="GO:0003723">
    <property type="term" value="F:RNA binding"/>
    <property type="evidence" value="ECO:0007669"/>
    <property type="project" value="UniProtKB-UniRule"/>
</dbReference>
<keyword evidence="4 5" id="KW-0694">RNA-binding</keyword>
<dbReference type="KEGG" id="tet:TTHERM_00622920"/>
<dbReference type="OrthoDB" id="435282at2759"/>
<dbReference type="HOGENOM" id="CLU_005316_7_4_1"/>
<protein>
    <submittedName>
        <fullName evidence="8">NOL1/NOP2/sun family protein</fullName>
    </submittedName>
</protein>
<evidence type="ECO:0000256" key="4">
    <source>
        <dbReference type="ARBA" id="ARBA00022884"/>
    </source>
</evidence>
<evidence type="ECO:0000256" key="2">
    <source>
        <dbReference type="ARBA" id="ARBA00022679"/>
    </source>
</evidence>
<feature type="binding site" evidence="5">
    <location>
        <position position="300"/>
    </location>
    <ligand>
        <name>S-adenosyl-L-methionine</name>
        <dbReference type="ChEBI" id="CHEBI:59789"/>
    </ligand>
</feature>
<evidence type="ECO:0000313" key="8">
    <source>
        <dbReference type="EMBL" id="EAS02272.2"/>
    </source>
</evidence>
<reference evidence="9" key="1">
    <citation type="journal article" date="2006" name="PLoS Biol.">
        <title>Macronuclear genome sequence of the ciliate Tetrahymena thermophila, a model eukaryote.</title>
        <authorList>
            <person name="Eisen J.A."/>
            <person name="Coyne R.S."/>
            <person name="Wu M."/>
            <person name="Wu D."/>
            <person name="Thiagarajan M."/>
            <person name="Wortman J.R."/>
            <person name="Badger J.H."/>
            <person name="Ren Q."/>
            <person name="Amedeo P."/>
            <person name="Jones K.M."/>
            <person name="Tallon L.J."/>
            <person name="Delcher A.L."/>
            <person name="Salzberg S.L."/>
            <person name="Silva J.C."/>
            <person name="Haas B.J."/>
            <person name="Majoros W.H."/>
            <person name="Farzad M."/>
            <person name="Carlton J.M."/>
            <person name="Smith R.K. Jr."/>
            <person name="Garg J."/>
            <person name="Pearlman R.E."/>
            <person name="Karrer K.M."/>
            <person name="Sun L."/>
            <person name="Manning G."/>
            <person name="Elde N.C."/>
            <person name="Turkewitz A.P."/>
            <person name="Asai D.J."/>
            <person name="Wilkes D.E."/>
            <person name="Wang Y."/>
            <person name="Cai H."/>
            <person name="Collins K."/>
            <person name="Stewart B.A."/>
            <person name="Lee S.R."/>
            <person name="Wilamowska K."/>
            <person name="Weinberg Z."/>
            <person name="Ruzzo W.L."/>
            <person name="Wloga D."/>
            <person name="Gaertig J."/>
            <person name="Frankel J."/>
            <person name="Tsao C.-C."/>
            <person name="Gorovsky M.A."/>
            <person name="Keeling P.J."/>
            <person name="Waller R.F."/>
            <person name="Patron N.J."/>
            <person name="Cherry J.M."/>
            <person name="Stover N.A."/>
            <person name="Krieger C.J."/>
            <person name="del Toro C."/>
            <person name="Ryder H.F."/>
            <person name="Williamson S.C."/>
            <person name="Barbeau R.A."/>
            <person name="Hamilton E.P."/>
            <person name="Orias E."/>
        </authorList>
    </citation>
    <scope>NUCLEOTIDE SEQUENCE [LARGE SCALE GENOMIC DNA]</scope>
    <source>
        <strain evidence="9">SB210</strain>
    </source>
</reference>
<dbReference type="InterPro" id="IPR049560">
    <property type="entry name" value="MeTrfase_RsmB-F_NOP2_cat"/>
</dbReference>
<dbReference type="PANTHER" id="PTHR22807">
    <property type="entry name" value="NOP2 YEAST -RELATED NOL1/NOP2/FMU SUN DOMAIN-CONTAINING"/>
    <property type="match status" value="1"/>
</dbReference>
<dbReference type="PRINTS" id="PR02008">
    <property type="entry name" value="RCMTFAMILY"/>
</dbReference>
<dbReference type="Proteomes" id="UP000009168">
    <property type="component" value="Unassembled WGS sequence"/>
</dbReference>
<name>Q240Z2_TETTS</name>
<dbReference type="InterPro" id="IPR001678">
    <property type="entry name" value="MeTrfase_RsmB-F_NOP2_dom"/>
</dbReference>
<dbReference type="PANTHER" id="PTHR22807:SF4">
    <property type="entry name" value="28S RRNA (CYTOSINE-C(5))-METHYLTRANSFERASE"/>
    <property type="match status" value="1"/>
</dbReference>
<organism evidence="8 9">
    <name type="scientific">Tetrahymena thermophila (strain SB210)</name>
    <dbReference type="NCBI Taxonomy" id="312017"/>
    <lineage>
        <taxon>Eukaryota</taxon>
        <taxon>Sar</taxon>
        <taxon>Alveolata</taxon>
        <taxon>Ciliophora</taxon>
        <taxon>Intramacronucleata</taxon>
        <taxon>Oligohymenophorea</taxon>
        <taxon>Hymenostomatida</taxon>
        <taxon>Tetrahymenina</taxon>
        <taxon>Tetrahymenidae</taxon>
        <taxon>Tetrahymena</taxon>
    </lineage>
</organism>
<dbReference type="InterPro" id="IPR029063">
    <property type="entry name" value="SAM-dependent_MTases_sf"/>
</dbReference>
<dbReference type="PROSITE" id="PS51686">
    <property type="entry name" value="SAM_MT_RSMB_NOP"/>
    <property type="match status" value="1"/>
</dbReference>
<dbReference type="FunCoup" id="Q240Z2">
    <property type="interactions" value="3"/>
</dbReference>
<dbReference type="GeneID" id="7822918"/>
<dbReference type="SUPFAM" id="SSF53335">
    <property type="entry name" value="S-adenosyl-L-methionine-dependent methyltransferases"/>
    <property type="match status" value="1"/>
</dbReference>
<dbReference type="GO" id="GO:0005730">
    <property type="term" value="C:nucleolus"/>
    <property type="evidence" value="ECO:0007669"/>
    <property type="project" value="TreeGrafter"/>
</dbReference>
<feature type="binding site" evidence="5">
    <location>
        <begin position="248"/>
        <end position="254"/>
    </location>
    <ligand>
        <name>S-adenosyl-L-methionine</name>
        <dbReference type="ChEBI" id="CHEBI:59789"/>
    </ligand>
</feature>
<evidence type="ECO:0000256" key="3">
    <source>
        <dbReference type="ARBA" id="ARBA00022691"/>
    </source>
</evidence>
<evidence type="ECO:0000256" key="5">
    <source>
        <dbReference type="PROSITE-ProRule" id="PRU01023"/>
    </source>
</evidence>
<feature type="compositionally biased region" description="Basic and acidic residues" evidence="6">
    <location>
        <begin position="141"/>
        <end position="156"/>
    </location>
</feature>
<evidence type="ECO:0000313" key="9">
    <source>
        <dbReference type="Proteomes" id="UP000009168"/>
    </source>
</evidence>
<feature type="binding site" evidence="5">
    <location>
        <position position="318"/>
    </location>
    <ligand>
        <name>S-adenosyl-L-methionine</name>
        <dbReference type="ChEBI" id="CHEBI:59789"/>
    </ligand>
</feature>
<keyword evidence="1 5" id="KW-0489">Methyltransferase</keyword>
<dbReference type="Gene3D" id="3.40.50.150">
    <property type="entry name" value="Vaccinia Virus protein VP39"/>
    <property type="match status" value="1"/>
</dbReference>
<comment type="similarity">
    <text evidence="5">Belongs to the class I-like SAM-binding methyltransferase superfamily. RsmB/NOP family.</text>
</comment>
<accession>Q240Z2</accession>
<evidence type="ECO:0000256" key="6">
    <source>
        <dbReference type="SAM" id="MobiDB-lite"/>
    </source>
</evidence>
<dbReference type="EMBL" id="GG662540">
    <property type="protein sequence ID" value="EAS02272.2"/>
    <property type="molecule type" value="Genomic_DNA"/>
</dbReference>
<feature type="domain" description="SAM-dependent MTase RsmB/NOP-type" evidence="7">
    <location>
        <begin position="153"/>
        <end position="467"/>
    </location>
</feature>
<proteinExistence type="inferred from homology"/>
<dbReference type="RefSeq" id="XP_001022517.2">
    <property type="nucleotide sequence ID" value="XM_001022517.2"/>
</dbReference>
<feature type="region of interest" description="Disordered" evidence="6">
    <location>
        <begin position="136"/>
        <end position="156"/>
    </location>
</feature>
<feature type="binding site" evidence="5">
    <location>
        <position position="272"/>
    </location>
    <ligand>
        <name>S-adenosyl-L-methionine</name>
        <dbReference type="ChEBI" id="CHEBI:59789"/>
    </ligand>
</feature>
<keyword evidence="3 5" id="KW-0949">S-adenosyl-L-methionine</keyword>
<dbReference type="InParanoid" id="Q240Z2"/>
<dbReference type="eggNOG" id="KOG2360">
    <property type="taxonomic scope" value="Eukaryota"/>
</dbReference>